<dbReference type="SUPFAM" id="SSF161098">
    <property type="entry name" value="MetI-like"/>
    <property type="match status" value="1"/>
</dbReference>
<evidence type="ECO:0000256" key="4">
    <source>
        <dbReference type="ARBA" id="ARBA00022692"/>
    </source>
</evidence>
<keyword evidence="2" id="KW-0813">Transport</keyword>
<feature type="transmembrane region" description="Helical" evidence="7">
    <location>
        <begin position="38"/>
        <end position="59"/>
    </location>
</feature>
<evidence type="ECO:0000256" key="5">
    <source>
        <dbReference type="ARBA" id="ARBA00022989"/>
    </source>
</evidence>
<evidence type="ECO:0000256" key="3">
    <source>
        <dbReference type="ARBA" id="ARBA00022475"/>
    </source>
</evidence>
<reference evidence="8" key="1">
    <citation type="submission" date="2020-11" db="EMBL/GenBank/DDBJ databases">
        <title>Whole-genome analyses of Nonomuraea sp. K274.</title>
        <authorList>
            <person name="Veyisoglu A."/>
        </authorList>
    </citation>
    <scope>NUCLEOTIDE SEQUENCE</scope>
    <source>
        <strain evidence="8">K274</strain>
    </source>
</reference>
<dbReference type="PANTHER" id="PTHR43744:SF12">
    <property type="entry name" value="ABC TRANSPORTER PERMEASE PROTEIN MG189-RELATED"/>
    <property type="match status" value="1"/>
</dbReference>
<dbReference type="Gene3D" id="1.10.3720.10">
    <property type="entry name" value="MetI-like"/>
    <property type="match status" value="1"/>
</dbReference>
<name>A0A931AJC1_9ACTN</name>
<comment type="caution">
    <text evidence="8">The sequence shown here is derived from an EMBL/GenBank/DDBJ whole genome shotgun (WGS) entry which is preliminary data.</text>
</comment>
<dbReference type="AlphaFoldDB" id="A0A931AJC1"/>
<keyword evidence="9" id="KW-1185">Reference proteome</keyword>
<dbReference type="GO" id="GO:0005886">
    <property type="term" value="C:plasma membrane"/>
    <property type="evidence" value="ECO:0007669"/>
    <property type="project" value="UniProtKB-SubCell"/>
</dbReference>
<evidence type="ECO:0000256" key="6">
    <source>
        <dbReference type="ARBA" id="ARBA00023136"/>
    </source>
</evidence>
<sequence>MLWSWKDLMWPLIVNTEPEKMTLSAGLSALRGEHVTEYPVLMAGSLMATVPIIVIFVVLQRQLIAGIAFTGSK</sequence>
<evidence type="ECO:0000256" key="1">
    <source>
        <dbReference type="ARBA" id="ARBA00004651"/>
    </source>
</evidence>
<evidence type="ECO:0000313" key="8">
    <source>
        <dbReference type="EMBL" id="MBF8192973.1"/>
    </source>
</evidence>
<comment type="subcellular location">
    <subcellularLocation>
        <location evidence="1">Cell membrane</location>
        <topology evidence="1">Multi-pass membrane protein</topology>
    </subcellularLocation>
</comment>
<dbReference type="PANTHER" id="PTHR43744">
    <property type="entry name" value="ABC TRANSPORTER PERMEASE PROTEIN MG189-RELATED-RELATED"/>
    <property type="match status" value="1"/>
</dbReference>
<accession>A0A931AJC1</accession>
<keyword evidence="3" id="KW-1003">Cell membrane</keyword>
<dbReference type="EMBL" id="JADOGI010000245">
    <property type="protein sequence ID" value="MBF8192973.1"/>
    <property type="molecule type" value="Genomic_DNA"/>
</dbReference>
<keyword evidence="6 7" id="KW-0472">Membrane</keyword>
<dbReference type="InterPro" id="IPR035906">
    <property type="entry name" value="MetI-like_sf"/>
</dbReference>
<evidence type="ECO:0000313" key="9">
    <source>
        <dbReference type="Proteomes" id="UP000605361"/>
    </source>
</evidence>
<evidence type="ECO:0000256" key="2">
    <source>
        <dbReference type="ARBA" id="ARBA00022448"/>
    </source>
</evidence>
<proteinExistence type="predicted"/>
<dbReference type="Proteomes" id="UP000605361">
    <property type="component" value="Unassembled WGS sequence"/>
</dbReference>
<protein>
    <submittedName>
        <fullName evidence="8">Carbohydrate ABC transporter permease</fullName>
    </submittedName>
</protein>
<keyword evidence="5 7" id="KW-1133">Transmembrane helix</keyword>
<evidence type="ECO:0000256" key="7">
    <source>
        <dbReference type="SAM" id="Phobius"/>
    </source>
</evidence>
<organism evidence="8 9">
    <name type="scientific">Nonomuraea cypriaca</name>
    <dbReference type="NCBI Taxonomy" id="1187855"/>
    <lineage>
        <taxon>Bacteria</taxon>
        <taxon>Bacillati</taxon>
        <taxon>Actinomycetota</taxon>
        <taxon>Actinomycetes</taxon>
        <taxon>Streptosporangiales</taxon>
        <taxon>Streptosporangiaceae</taxon>
        <taxon>Nonomuraea</taxon>
    </lineage>
</organism>
<gene>
    <name evidence="8" type="ORF">ITP53_46325</name>
</gene>
<keyword evidence="4 7" id="KW-0812">Transmembrane</keyword>